<evidence type="ECO:0000256" key="1">
    <source>
        <dbReference type="SAM" id="Phobius"/>
    </source>
</evidence>
<comment type="caution">
    <text evidence="2">The sequence shown here is derived from an EMBL/GenBank/DDBJ whole genome shotgun (WGS) entry which is preliminary data.</text>
</comment>
<proteinExistence type="predicted"/>
<keyword evidence="1" id="KW-1133">Transmembrane helix</keyword>
<feature type="transmembrane region" description="Helical" evidence="1">
    <location>
        <begin position="222"/>
        <end position="243"/>
    </location>
</feature>
<keyword evidence="1" id="KW-0472">Membrane</keyword>
<protein>
    <submittedName>
        <fullName evidence="2">Uncharacterized protein</fullName>
    </submittedName>
</protein>
<gene>
    <name evidence="2" type="ORF">KUTeg_016447</name>
</gene>
<dbReference type="EMBL" id="JARBDR010000813">
    <property type="protein sequence ID" value="KAJ8305902.1"/>
    <property type="molecule type" value="Genomic_DNA"/>
</dbReference>
<keyword evidence="1" id="KW-0812">Transmembrane</keyword>
<sequence length="280" mass="31231">MDMLYLERQKKHFMCKNNISDYYFEVCKIIISGVNIRWITEPPSTVKVGEDFTTVTELILTNKFYEWAVGPGYQFFTTANNSVGITNAVDAQNWCETTTCPLGTASTAETCCIHHMNVHSCPLTSNLQNNLCGPWISPQGDVYTHSTVIVGHALQGNWTNNIAGLYVEGDTSLIAHFKVALMQIALYFIVVCGDSKCETSEGETCSVCPADCGRCPLKAWEIALIVVFAALILFVLLGVLVYIRYQKRKMLLDESWIYQYEDISEGTSGGLNVERSSKLK</sequence>
<reference evidence="2 3" key="1">
    <citation type="submission" date="2022-12" db="EMBL/GenBank/DDBJ databases">
        <title>Chromosome-level genome of Tegillarca granosa.</title>
        <authorList>
            <person name="Kim J."/>
        </authorList>
    </citation>
    <scope>NUCLEOTIDE SEQUENCE [LARGE SCALE GENOMIC DNA]</scope>
    <source>
        <strain evidence="2">Teg-2019</strain>
        <tissue evidence="2">Adductor muscle</tissue>
    </source>
</reference>
<name>A0ABQ9EKW7_TEGGR</name>
<keyword evidence="3" id="KW-1185">Reference proteome</keyword>
<organism evidence="2 3">
    <name type="scientific">Tegillarca granosa</name>
    <name type="common">Malaysian cockle</name>
    <name type="synonym">Anadara granosa</name>
    <dbReference type="NCBI Taxonomy" id="220873"/>
    <lineage>
        <taxon>Eukaryota</taxon>
        <taxon>Metazoa</taxon>
        <taxon>Spiralia</taxon>
        <taxon>Lophotrochozoa</taxon>
        <taxon>Mollusca</taxon>
        <taxon>Bivalvia</taxon>
        <taxon>Autobranchia</taxon>
        <taxon>Pteriomorphia</taxon>
        <taxon>Arcoida</taxon>
        <taxon>Arcoidea</taxon>
        <taxon>Arcidae</taxon>
        <taxon>Tegillarca</taxon>
    </lineage>
</organism>
<accession>A0ABQ9EKW7</accession>
<evidence type="ECO:0000313" key="2">
    <source>
        <dbReference type="EMBL" id="KAJ8305902.1"/>
    </source>
</evidence>
<evidence type="ECO:0000313" key="3">
    <source>
        <dbReference type="Proteomes" id="UP001217089"/>
    </source>
</evidence>
<dbReference type="Proteomes" id="UP001217089">
    <property type="component" value="Unassembled WGS sequence"/>
</dbReference>